<feature type="non-terminal residue" evidence="9">
    <location>
        <position position="428"/>
    </location>
</feature>
<dbReference type="InterPro" id="IPR027417">
    <property type="entry name" value="P-loop_NTPase"/>
</dbReference>
<dbReference type="GO" id="GO:0005829">
    <property type="term" value="C:cytosol"/>
    <property type="evidence" value="ECO:0007669"/>
    <property type="project" value="TreeGrafter"/>
</dbReference>
<dbReference type="Pfam" id="PF00271">
    <property type="entry name" value="Helicase_C"/>
    <property type="match status" value="1"/>
</dbReference>
<evidence type="ECO:0000256" key="2">
    <source>
        <dbReference type="ARBA" id="ARBA00022801"/>
    </source>
</evidence>
<dbReference type="InterPro" id="IPR000629">
    <property type="entry name" value="RNA-helicase_DEAD-box_CS"/>
</dbReference>
<dbReference type="Gene3D" id="3.40.50.300">
    <property type="entry name" value="P-loop containing nucleotide triphosphate hydrolases"/>
    <property type="match status" value="2"/>
</dbReference>
<dbReference type="PANTHER" id="PTHR47959">
    <property type="entry name" value="ATP-DEPENDENT RNA HELICASE RHLE-RELATED"/>
    <property type="match status" value="1"/>
</dbReference>
<dbReference type="Proteomes" id="UP000023152">
    <property type="component" value="Unassembled WGS sequence"/>
</dbReference>
<dbReference type="InterPro" id="IPR011545">
    <property type="entry name" value="DEAD/DEAH_box_helicase_dom"/>
</dbReference>
<feature type="non-terminal residue" evidence="9">
    <location>
        <position position="1"/>
    </location>
</feature>
<name>X6N8X7_RETFI</name>
<dbReference type="PROSITE" id="PS51194">
    <property type="entry name" value="HELICASE_CTER"/>
    <property type="match status" value="1"/>
</dbReference>
<keyword evidence="3 5" id="KW-0347">Helicase</keyword>
<evidence type="ECO:0000313" key="9">
    <source>
        <dbReference type="EMBL" id="ETO22486.1"/>
    </source>
</evidence>
<keyword evidence="4 5" id="KW-0067">ATP-binding</keyword>
<reference evidence="9 10" key="1">
    <citation type="journal article" date="2013" name="Curr. Biol.">
        <title>The Genome of the Foraminiferan Reticulomyxa filosa.</title>
        <authorList>
            <person name="Glockner G."/>
            <person name="Hulsmann N."/>
            <person name="Schleicher M."/>
            <person name="Noegel A.A."/>
            <person name="Eichinger L."/>
            <person name="Gallinger C."/>
            <person name="Pawlowski J."/>
            <person name="Sierra R."/>
            <person name="Euteneuer U."/>
            <person name="Pillet L."/>
            <person name="Moustafa A."/>
            <person name="Platzer M."/>
            <person name="Groth M."/>
            <person name="Szafranski K."/>
            <person name="Schliwa M."/>
        </authorList>
    </citation>
    <scope>NUCLEOTIDE SEQUENCE [LARGE SCALE GENOMIC DNA]</scope>
</reference>
<evidence type="ECO:0000256" key="5">
    <source>
        <dbReference type="RuleBase" id="RU000492"/>
    </source>
</evidence>
<feature type="compositionally biased region" description="Low complexity" evidence="6">
    <location>
        <begin position="154"/>
        <end position="166"/>
    </location>
</feature>
<evidence type="ECO:0000256" key="4">
    <source>
        <dbReference type="ARBA" id="ARBA00022840"/>
    </source>
</evidence>
<keyword evidence="10" id="KW-1185">Reference proteome</keyword>
<dbReference type="SUPFAM" id="SSF52540">
    <property type="entry name" value="P-loop containing nucleoside triphosphate hydrolases"/>
    <property type="match status" value="1"/>
</dbReference>
<dbReference type="GO" id="GO:0016787">
    <property type="term" value="F:hydrolase activity"/>
    <property type="evidence" value="ECO:0007669"/>
    <property type="project" value="UniProtKB-KW"/>
</dbReference>
<dbReference type="CDD" id="cd18787">
    <property type="entry name" value="SF2_C_DEAD"/>
    <property type="match status" value="1"/>
</dbReference>
<dbReference type="InterPro" id="IPR014001">
    <property type="entry name" value="Helicase_ATP-bd"/>
</dbReference>
<evidence type="ECO:0000256" key="1">
    <source>
        <dbReference type="ARBA" id="ARBA00022741"/>
    </source>
</evidence>
<evidence type="ECO:0000256" key="6">
    <source>
        <dbReference type="SAM" id="MobiDB-lite"/>
    </source>
</evidence>
<dbReference type="GO" id="GO:0003676">
    <property type="term" value="F:nucleic acid binding"/>
    <property type="evidence" value="ECO:0007669"/>
    <property type="project" value="InterPro"/>
</dbReference>
<evidence type="ECO:0000259" key="7">
    <source>
        <dbReference type="PROSITE" id="PS51192"/>
    </source>
</evidence>
<comment type="similarity">
    <text evidence="5">Belongs to the DEAD box helicase family.</text>
</comment>
<evidence type="ECO:0000256" key="3">
    <source>
        <dbReference type="ARBA" id="ARBA00022806"/>
    </source>
</evidence>
<feature type="region of interest" description="Disordered" evidence="6">
    <location>
        <begin position="325"/>
        <end position="428"/>
    </location>
</feature>
<feature type="domain" description="Helicase ATP-binding" evidence="7">
    <location>
        <begin position="1"/>
        <end position="114"/>
    </location>
</feature>
<feature type="domain" description="Helicase C-terminal" evidence="8">
    <location>
        <begin position="166"/>
        <end position="322"/>
    </location>
</feature>
<feature type="compositionally biased region" description="Acidic residues" evidence="6">
    <location>
        <begin position="340"/>
        <end position="361"/>
    </location>
</feature>
<proteinExistence type="inferred from homology"/>
<feature type="compositionally biased region" description="Low complexity" evidence="6">
    <location>
        <begin position="325"/>
        <end position="334"/>
    </location>
</feature>
<dbReference type="Pfam" id="PF00270">
    <property type="entry name" value="DEAD"/>
    <property type="match status" value="1"/>
</dbReference>
<dbReference type="GO" id="GO:0003724">
    <property type="term" value="F:RNA helicase activity"/>
    <property type="evidence" value="ECO:0007669"/>
    <property type="project" value="TreeGrafter"/>
</dbReference>
<feature type="compositionally biased region" description="Basic and acidic residues" evidence="6">
    <location>
        <begin position="362"/>
        <end position="372"/>
    </location>
</feature>
<dbReference type="PROSITE" id="PS00039">
    <property type="entry name" value="DEAD_ATP_HELICASE"/>
    <property type="match status" value="1"/>
</dbReference>
<dbReference type="AlphaFoldDB" id="X6N8X7"/>
<keyword evidence="1 5" id="KW-0547">Nucleotide-binding</keyword>
<gene>
    <name evidence="9" type="ORF">RFI_14713</name>
</gene>
<accession>X6N8X7</accession>
<sequence>TCFSVFIFIFGRYFFFYEKKPPVFFFFFFLKKKRVIATPGRLCYLIKETHYSLKAVEVVVFDEADRLFEMGFALQLRAILNQMPKKKQVLLYSATMPQSLLEFTRASLSNPVVIRLDTDMKLSPHLQMAYVFTRSDVEKMSALVFLITKVLKWSPSSSSSSSSSSKSRQHYKSFDDSEKESMRKKSGIIFTATRYHCEMVQYLLQTMNDIPCHCVYGTMEQCYRKENIEDFRAKKVPWLVVTDVAARGIDIPMLDYVINYHMPSEAKLFIHRVGRVARAGQTGEAWSLVSTEELPYLTDVCRLLQQDLPLKSEFAAAAAAAAALNQSNADNSSAGKPTDDHDDNDNDNDGDGEDYYDDGDDDIFKDYSMRQPEDEDAPMRTRRNTYHNDDDDDNDDNRNKRPNIGSGLFIQQTEDVEEMDSDDNNFRL</sequence>
<dbReference type="PROSITE" id="PS51192">
    <property type="entry name" value="HELICASE_ATP_BIND_1"/>
    <property type="match status" value="1"/>
</dbReference>
<dbReference type="GO" id="GO:0005524">
    <property type="term" value="F:ATP binding"/>
    <property type="evidence" value="ECO:0007669"/>
    <property type="project" value="UniProtKB-KW"/>
</dbReference>
<dbReference type="OrthoDB" id="10261375at2759"/>
<dbReference type="InterPro" id="IPR050079">
    <property type="entry name" value="DEAD_box_RNA_helicase"/>
</dbReference>
<feature type="region of interest" description="Disordered" evidence="6">
    <location>
        <begin position="154"/>
        <end position="179"/>
    </location>
</feature>
<feature type="compositionally biased region" description="Acidic residues" evidence="6">
    <location>
        <begin position="414"/>
        <end position="428"/>
    </location>
</feature>
<keyword evidence="2 5" id="KW-0378">Hydrolase</keyword>
<dbReference type="InterPro" id="IPR001650">
    <property type="entry name" value="Helicase_C-like"/>
</dbReference>
<comment type="caution">
    <text evidence="9">The sequence shown here is derived from an EMBL/GenBank/DDBJ whole genome shotgun (WGS) entry which is preliminary data.</text>
</comment>
<dbReference type="SMART" id="SM00490">
    <property type="entry name" value="HELICc"/>
    <property type="match status" value="1"/>
</dbReference>
<organism evidence="9 10">
    <name type="scientific">Reticulomyxa filosa</name>
    <dbReference type="NCBI Taxonomy" id="46433"/>
    <lineage>
        <taxon>Eukaryota</taxon>
        <taxon>Sar</taxon>
        <taxon>Rhizaria</taxon>
        <taxon>Retaria</taxon>
        <taxon>Foraminifera</taxon>
        <taxon>Monothalamids</taxon>
        <taxon>Reticulomyxidae</taxon>
        <taxon>Reticulomyxa</taxon>
    </lineage>
</organism>
<protein>
    <submittedName>
        <fullName evidence="9">Uncharacterized protein</fullName>
    </submittedName>
</protein>
<evidence type="ECO:0000259" key="8">
    <source>
        <dbReference type="PROSITE" id="PS51194"/>
    </source>
</evidence>
<dbReference type="PANTHER" id="PTHR47959:SF8">
    <property type="entry name" value="RNA HELICASE"/>
    <property type="match status" value="1"/>
</dbReference>
<dbReference type="EMBL" id="ASPP01010689">
    <property type="protein sequence ID" value="ETO22486.1"/>
    <property type="molecule type" value="Genomic_DNA"/>
</dbReference>
<evidence type="ECO:0000313" key="10">
    <source>
        <dbReference type="Proteomes" id="UP000023152"/>
    </source>
</evidence>